<reference evidence="1 2" key="1">
    <citation type="submission" date="2016-10" db="EMBL/GenBank/DDBJ databases">
        <authorList>
            <person name="Varghese N."/>
            <person name="Submissions S."/>
        </authorList>
    </citation>
    <scope>NUCLEOTIDE SEQUENCE [LARGE SCALE GENOMIC DNA]</scope>
    <source>
        <strain evidence="1 2">22B</strain>
    </source>
</reference>
<keyword evidence="2" id="KW-1185">Reference proteome</keyword>
<proteinExistence type="predicted"/>
<evidence type="ECO:0008006" key="3">
    <source>
        <dbReference type="Google" id="ProtNLM"/>
    </source>
</evidence>
<name>A0A662ZDQ2_9GAMM</name>
<dbReference type="AlphaFoldDB" id="A0A662ZDQ2"/>
<evidence type="ECO:0000313" key="1">
    <source>
        <dbReference type="EMBL" id="SFK18420.1"/>
    </source>
</evidence>
<accession>A0A662ZDQ2</accession>
<dbReference type="OrthoDB" id="9802612at2"/>
<sequence length="208" mass="24877">MSLYDYLKANFKDDGEPILTSELPCSSKGYLRQQLKELVDQGKLWRFMPGIYYLPYEWRGTKGPLKFNRLILKKYYRNKNESYGYSTRFSLYNDWQFSTQVPYVPQICTNNTSCDRLVTIGKSKYLLYKPRTIISNENVNELQFLDLMENLFTMTEVRDEEMDIRLQIYLEENEIDFCRVKELICFYPAKNKIIQNMEKVGLQYLINS</sequence>
<dbReference type="EMBL" id="FOSF01000034">
    <property type="protein sequence ID" value="SFK18420.1"/>
    <property type="molecule type" value="Genomic_DNA"/>
</dbReference>
<evidence type="ECO:0000313" key="2">
    <source>
        <dbReference type="Proteomes" id="UP000243374"/>
    </source>
</evidence>
<gene>
    <name evidence="1" type="ORF">SAMN04487865_103414</name>
</gene>
<dbReference type="Proteomes" id="UP000243374">
    <property type="component" value="Unassembled WGS sequence"/>
</dbReference>
<protein>
    <recommendedName>
        <fullName evidence="3">Transcriptional regulator, AbiEi antitoxin, Type IV TA system</fullName>
    </recommendedName>
</protein>
<organism evidence="1 2">
    <name type="scientific">Succinivibrio dextrinosolvens</name>
    <dbReference type="NCBI Taxonomy" id="83771"/>
    <lineage>
        <taxon>Bacteria</taxon>
        <taxon>Pseudomonadati</taxon>
        <taxon>Pseudomonadota</taxon>
        <taxon>Gammaproteobacteria</taxon>
        <taxon>Aeromonadales</taxon>
        <taxon>Succinivibrionaceae</taxon>
        <taxon>Succinivibrio</taxon>
    </lineage>
</organism>
<dbReference type="RefSeq" id="WP_074840939.1">
    <property type="nucleotide sequence ID" value="NZ_CP047056.1"/>
</dbReference>